<name>A0AB74F1X4_9FIRM</name>
<proteinExistence type="predicted"/>
<dbReference type="GeneID" id="68362248"/>
<evidence type="ECO:0000313" key="2">
    <source>
        <dbReference type="Proteomes" id="UP000184012"/>
    </source>
</evidence>
<comment type="caution">
    <text evidence="1">The sequence shown here is derived from an EMBL/GenBank/DDBJ whole genome shotgun (WGS) entry which is preliminary data.</text>
</comment>
<sequence length="83" mass="9503">MENGKFTNPFSSEKAIKAAAFGRNFTQNAEHFVPIILHSPLKVFFSPFRHYLKILHLPSKTRTILAVVSKISFQPVTVFRLML</sequence>
<dbReference type="EMBL" id="FRBP01000009">
    <property type="protein sequence ID" value="SHL95148.1"/>
    <property type="molecule type" value="Genomic_DNA"/>
</dbReference>
<gene>
    <name evidence="1" type="ORF">SAMN04515649_109152</name>
</gene>
<dbReference type="Proteomes" id="UP000184012">
    <property type="component" value="Unassembled WGS sequence"/>
</dbReference>
<evidence type="ECO:0000313" key="1">
    <source>
        <dbReference type="EMBL" id="SHL95148.1"/>
    </source>
</evidence>
<protein>
    <submittedName>
        <fullName evidence="1">Uncharacterized protein</fullName>
    </submittedName>
</protein>
<dbReference type="AlphaFoldDB" id="A0AB74F1X4"/>
<accession>A0AB74F1X4</accession>
<dbReference type="RefSeq" id="WP_013379240.1">
    <property type="nucleotide sequence ID" value="NC_014624.2"/>
</dbReference>
<reference evidence="1 2" key="1">
    <citation type="submission" date="2016-11" db="EMBL/GenBank/DDBJ databases">
        <authorList>
            <person name="Varghese N."/>
            <person name="Submissions S."/>
        </authorList>
    </citation>
    <scope>NUCLEOTIDE SEQUENCE [LARGE SCALE GENOMIC DNA]</scope>
    <source>
        <strain evidence="1 2">FD</strain>
    </source>
</reference>
<organism evidence="1 2">
    <name type="scientific">Eubacterium callanderi</name>
    <dbReference type="NCBI Taxonomy" id="53442"/>
    <lineage>
        <taxon>Bacteria</taxon>
        <taxon>Bacillati</taxon>
        <taxon>Bacillota</taxon>
        <taxon>Clostridia</taxon>
        <taxon>Eubacteriales</taxon>
        <taxon>Eubacteriaceae</taxon>
        <taxon>Eubacterium</taxon>
    </lineage>
</organism>